<protein>
    <submittedName>
        <fullName evidence="1">Uncharacterized protein</fullName>
    </submittedName>
</protein>
<gene>
    <name evidence="1" type="ORF">METZ01_LOCUS256420</name>
</gene>
<reference evidence="1" key="1">
    <citation type="submission" date="2018-05" db="EMBL/GenBank/DDBJ databases">
        <authorList>
            <person name="Lanie J.A."/>
            <person name="Ng W.-L."/>
            <person name="Kazmierczak K.M."/>
            <person name="Andrzejewski T.M."/>
            <person name="Davidsen T.M."/>
            <person name="Wayne K.J."/>
            <person name="Tettelin H."/>
            <person name="Glass J.I."/>
            <person name="Rusch D."/>
            <person name="Podicherti R."/>
            <person name="Tsui H.-C.T."/>
            <person name="Winkler M.E."/>
        </authorList>
    </citation>
    <scope>NUCLEOTIDE SEQUENCE</scope>
</reference>
<evidence type="ECO:0000313" key="1">
    <source>
        <dbReference type="EMBL" id="SVC03566.1"/>
    </source>
</evidence>
<name>A0A382IVC0_9ZZZZ</name>
<organism evidence="1">
    <name type="scientific">marine metagenome</name>
    <dbReference type="NCBI Taxonomy" id="408172"/>
    <lineage>
        <taxon>unclassified sequences</taxon>
        <taxon>metagenomes</taxon>
        <taxon>ecological metagenomes</taxon>
    </lineage>
</organism>
<accession>A0A382IVC0</accession>
<dbReference type="PANTHER" id="PTHR42803:SF1">
    <property type="entry name" value="BROAD-SPECIFICITY LINEAR ACYL-COA DEHYDROGENASE FADE5"/>
    <property type="match status" value="1"/>
</dbReference>
<feature type="non-terminal residue" evidence="1">
    <location>
        <position position="100"/>
    </location>
</feature>
<dbReference type="PANTHER" id="PTHR42803">
    <property type="entry name" value="ACYL-COA DEHYDROGENASE"/>
    <property type="match status" value="1"/>
</dbReference>
<dbReference type="InterPro" id="IPR052166">
    <property type="entry name" value="Diverse_Acyl-CoA_DH"/>
</dbReference>
<proteinExistence type="predicted"/>
<dbReference type="AlphaFoldDB" id="A0A382IVC0"/>
<sequence>MADHYLAPLDDMRFVLNELVDLDRLAEVEAFETATPELVDQIIKEAAKFAEEIVAPLNQVGDQQGVRLENGVVRMPDGFVDCYRQYVDAGWPAVCGDTKY</sequence>
<dbReference type="EMBL" id="UINC01069857">
    <property type="protein sequence ID" value="SVC03566.1"/>
    <property type="molecule type" value="Genomic_DNA"/>
</dbReference>